<gene>
    <name evidence="6" type="ORF">HMPREF1068_03966</name>
</gene>
<feature type="binding site" evidence="4">
    <location>
        <position position="252"/>
    </location>
    <ligand>
        <name>substrate</name>
    </ligand>
</feature>
<evidence type="ECO:0000256" key="4">
    <source>
        <dbReference type="PIRSR" id="PIRSR610905-2"/>
    </source>
</evidence>
<keyword evidence="7" id="KW-1185">Reference proteome</keyword>
<dbReference type="RefSeq" id="WP_007487281.1">
    <property type="nucleotide sequence ID" value="NZ_JH724316.1"/>
</dbReference>
<dbReference type="HOGENOM" id="CLU_027158_0_0_10"/>
<dbReference type="eggNOG" id="COG1331">
    <property type="taxonomic scope" value="Bacteria"/>
</dbReference>
<protein>
    <recommendedName>
        <fullName evidence="8">DUF4995 domain-containing protein</fullName>
    </recommendedName>
</protein>
<proteinExistence type="inferred from homology"/>
<evidence type="ECO:0000256" key="1">
    <source>
        <dbReference type="ARBA" id="ARBA00022801"/>
    </source>
</evidence>
<feature type="binding site" evidence="4">
    <location>
        <position position="118"/>
    </location>
    <ligand>
        <name>substrate</name>
    </ligand>
</feature>
<accession>I9GDL7</accession>
<dbReference type="STRING" id="997884.HMPREF1068_03966"/>
<feature type="chain" id="PRO_5003721080" description="DUF4995 domain-containing protein" evidence="5">
    <location>
        <begin position="24"/>
        <end position="398"/>
    </location>
</feature>
<sequence length="398" mass="44540">MRISTLVFGAAMACFLSVGDLLAATPKGKVDVDKALENAGRQYLFMRDELKGTDVFPKTYDTKKQKPENSSSKWWCSGFYPGTLFYLYEETGNKELCAEGERMLKLLEPEQYNVSTHDVGFMLYCSYGNANRISPKPGYKDIMVNGARSLISRFSPIVGCIKSHNRKPNDYGVIIDNMMNLELLFWAAEVTGDNTFYDIAVKHADTTLKNHFRADNSLYHGINYDPKTGGIQNYQGGQGVSEQSAWARGQAWGLYGYTMMYRFTKDPKYLDQAVKIAEFVLNHPNMPKDLIPYWDYNAPGIPDALRDASAAAINCAGLLELSQYLPAKQGDKYFKAAEKILQVLSSPEYTAEVGTNGGFILKHSVGNMPAGTEVDAPLTYADYYYVEALCRYKSLTNK</sequence>
<evidence type="ECO:0000256" key="3">
    <source>
        <dbReference type="PIRSR" id="PIRSR610905-1"/>
    </source>
</evidence>
<evidence type="ECO:0008006" key="8">
    <source>
        <dbReference type="Google" id="ProtNLM"/>
    </source>
</evidence>
<name>I9GDL7_9BACE</name>
<evidence type="ECO:0000256" key="2">
    <source>
        <dbReference type="ARBA" id="ARBA00038358"/>
    </source>
</evidence>
<dbReference type="PATRIC" id="fig|997884.3.peg.4070"/>
<comment type="similarity">
    <text evidence="2">Belongs to the glycosyl hydrolase 88 family.</text>
</comment>
<dbReference type="Gene3D" id="1.50.10.10">
    <property type="match status" value="1"/>
</dbReference>
<dbReference type="InterPro" id="IPR008928">
    <property type="entry name" value="6-hairpin_glycosidase_sf"/>
</dbReference>
<dbReference type="InterPro" id="IPR052369">
    <property type="entry name" value="UG_Glycosaminoglycan_Hydrolase"/>
</dbReference>
<feature type="binding site" evidence="4">
    <location>
        <position position="176"/>
    </location>
    <ligand>
        <name>substrate</name>
    </ligand>
</feature>
<feature type="binding site" evidence="4">
    <location>
        <position position="248"/>
    </location>
    <ligand>
        <name>substrate</name>
    </ligand>
</feature>
<keyword evidence="1" id="KW-0378">Hydrolase</keyword>
<feature type="signal peptide" evidence="5">
    <location>
        <begin position="1"/>
        <end position="23"/>
    </location>
</feature>
<dbReference type="GO" id="GO:0000272">
    <property type="term" value="P:polysaccharide catabolic process"/>
    <property type="evidence" value="ECO:0007669"/>
    <property type="project" value="TreeGrafter"/>
</dbReference>
<feature type="active site" description="Proton donor" evidence="3">
    <location>
        <position position="176"/>
    </location>
</feature>
<evidence type="ECO:0000313" key="7">
    <source>
        <dbReference type="Proteomes" id="UP000003089"/>
    </source>
</evidence>
<dbReference type="AlphaFoldDB" id="I9GDL7"/>
<dbReference type="EMBL" id="AGXS01000026">
    <property type="protein sequence ID" value="EIY44679.1"/>
    <property type="molecule type" value="Genomic_DNA"/>
</dbReference>
<dbReference type="PANTHER" id="PTHR36845">
    <property type="entry name" value="HYDROLASE, PUTATIVE (AFU_ORTHOLOGUE AFUA_7G05090)-RELATED"/>
    <property type="match status" value="1"/>
</dbReference>
<comment type="caution">
    <text evidence="6">The sequence shown here is derived from an EMBL/GenBank/DDBJ whole genome shotgun (WGS) entry which is preliminary data.</text>
</comment>
<dbReference type="PANTHER" id="PTHR36845:SF1">
    <property type="entry name" value="HYDROLASE, PUTATIVE (AFU_ORTHOLOGUE AFUA_7G05090)-RELATED"/>
    <property type="match status" value="1"/>
</dbReference>
<organism evidence="6 7">
    <name type="scientific">Bacteroides nordii CL02T12C05</name>
    <dbReference type="NCBI Taxonomy" id="997884"/>
    <lineage>
        <taxon>Bacteria</taxon>
        <taxon>Pseudomonadati</taxon>
        <taxon>Bacteroidota</taxon>
        <taxon>Bacteroidia</taxon>
        <taxon>Bacteroidales</taxon>
        <taxon>Bacteroidaceae</taxon>
        <taxon>Bacteroides</taxon>
    </lineage>
</organism>
<evidence type="ECO:0000313" key="6">
    <source>
        <dbReference type="EMBL" id="EIY44679.1"/>
    </source>
</evidence>
<dbReference type="Pfam" id="PF07470">
    <property type="entry name" value="Glyco_hydro_88"/>
    <property type="match status" value="1"/>
</dbReference>
<dbReference type="InterPro" id="IPR010905">
    <property type="entry name" value="Glyco_hydro_88"/>
</dbReference>
<feature type="active site" description="Nucleophile" evidence="3">
    <location>
        <position position="118"/>
    </location>
</feature>
<reference evidence="6 7" key="1">
    <citation type="submission" date="2012-02" db="EMBL/GenBank/DDBJ databases">
        <title>The Genome Sequence of Bacteroides nordii CL02T12C05.</title>
        <authorList>
            <consortium name="The Broad Institute Genome Sequencing Platform"/>
            <person name="Earl A."/>
            <person name="Ward D."/>
            <person name="Feldgarden M."/>
            <person name="Gevers D."/>
            <person name="Zitomersky N.L."/>
            <person name="Coyne M.J."/>
            <person name="Comstock L.E."/>
            <person name="Young S.K."/>
            <person name="Zeng Q."/>
            <person name="Gargeya S."/>
            <person name="Fitzgerald M."/>
            <person name="Haas B."/>
            <person name="Abouelleil A."/>
            <person name="Alvarado L."/>
            <person name="Arachchi H.M."/>
            <person name="Berlin A."/>
            <person name="Chapman S.B."/>
            <person name="Gearin G."/>
            <person name="Goldberg J."/>
            <person name="Griggs A."/>
            <person name="Gujja S."/>
            <person name="Hansen M."/>
            <person name="Heiman D."/>
            <person name="Howarth C."/>
            <person name="Larimer J."/>
            <person name="Lui A."/>
            <person name="MacDonald P.J.P."/>
            <person name="McCowen C."/>
            <person name="Montmayeur A."/>
            <person name="Murphy C."/>
            <person name="Neiman D."/>
            <person name="Pearson M."/>
            <person name="Priest M."/>
            <person name="Roberts A."/>
            <person name="Saif S."/>
            <person name="Shea T."/>
            <person name="Sisk P."/>
            <person name="Stolte C."/>
            <person name="Sykes S."/>
            <person name="Wortman J."/>
            <person name="Nusbaum C."/>
            <person name="Birren B."/>
        </authorList>
    </citation>
    <scope>NUCLEOTIDE SEQUENCE [LARGE SCALE GENOMIC DNA]</scope>
    <source>
        <strain evidence="6 7">CL02T12C05</strain>
    </source>
</reference>
<keyword evidence="5" id="KW-0732">Signal</keyword>
<evidence type="ECO:0000256" key="5">
    <source>
        <dbReference type="SAM" id="SignalP"/>
    </source>
</evidence>
<dbReference type="SUPFAM" id="SSF48208">
    <property type="entry name" value="Six-hairpin glycosidases"/>
    <property type="match status" value="1"/>
</dbReference>
<dbReference type="Proteomes" id="UP000003089">
    <property type="component" value="Unassembled WGS sequence"/>
</dbReference>
<dbReference type="GO" id="GO:0052757">
    <property type="term" value="F:chondroitin hydrolase activity"/>
    <property type="evidence" value="ECO:0007669"/>
    <property type="project" value="TreeGrafter"/>
</dbReference>
<dbReference type="InterPro" id="IPR012341">
    <property type="entry name" value="6hp_glycosidase-like_sf"/>
</dbReference>